<dbReference type="PANTHER" id="PTHR11266">
    <property type="entry name" value="PEROXISOMAL MEMBRANE PROTEIN 2, PXMP2 MPV17"/>
    <property type="match status" value="1"/>
</dbReference>
<organism evidence="7 8">
    <name type="scientific">Nephila pilipes</name>
    <name type="common">Giant wood spider</name>
    <name type="synonym">Nephila maculata</name>
    <dbReference type="NCBI Taxonomy" id="299642"/>
    <lineage>
        <taxon>Eukaryota</taxon>
        <taxon>Metazoa</taxon>
        <taxon>Ecdysozoa</taxon>
        <taxon>Arthropoda</taxon>
        <taxon>Chelicerata</taxon>
        <taxon>Arachnida</taxon>
        <taxon>Araneae</taxon>
        <taxon>Araneomorphae</taxon>
        <taxon>Entelegynae</taxon>
        <taxon>Araneoidea</taxon>
        <taxon>Nephilidae</taxon>
        <taxon>Nephila</taxon>
    </lineage>
</organism>
<dbReference type="GO" id="GO:0016020">
    <property type="term" value="C:membrane"/>
    <property type="evidence" value="ECO:0007669"/>
    <property type="project" value="UniProtKB-SubCell"/>
</dbReference>
<evidence type="ECO:0000256" key="6">
    <source>
        <dbReference type="RuleBase" id="RU363053"/>
    </source>
</evidence>
<gene>
    <name evidence="7" type="primary">mpv17l2</name>
    <name evidence="7" type="ORF">NPIL_346491</name>
</gene>
<evidence type="ECO:0000256" key="4">
    <source>
        <dbReference type="ARBA" id="ARBA00022989"/>
    </source>
</evidence>
<comment type="subcellular location">
    <subcellularLocation>
        <location evidence="1">Membrane</location>
        <topology evidence="1">Multi-pass membrane protein</topology>
    </subcellularLocation>
</comment>
<evidence type="ECO:0000256" key="1">
    <source>
        <dbReference type="ARBA" id="ARBA00004141"/>
    </source>
</evidence>
<comment type="similarity">
    <text evidence="2 6">Belongs to the peroxisomal membrane protein PXMP2/4 family.</text>
</comment>
<dbReference type="AlphaFoldDB" id="A0A8X6T7T1"/>
<dbReference type="PANTHER" id="PTHR11266:SF8">
    <property type="entry name" value="MPV17-LIKE PROTEIN 2"/>
    <property type="match status" value="1"/>
</dbReference>
<dbReference type="GO" id="GO:0061668">
    <property type="term" value="P:mitochondrial ribosome assembly"/>
    <property type="evidence" value="ECO:0007669"/>
    <property type="project" value="TreeGrafter"/>
</dbReference>
<proteinExistence type="inferred from homology"/>
<name>A0A8X6T7T1_NEPPI</name>
<dbReference type="Proteomes" id="UP000887013">
    <property type="component" value="Unassembled WGS sequence"/>
</dbReference>
<dbReference type="Pfam" id="PF04117">
    <property type="entry name" value="Mpv17_PMP22"/>
    <property type="match status" value="1"/>
</dbReference>
<evidence type="ECO:0000256" key="5">
    <source>
        <dbReference type="ARBA" id="ARBA00023136"/>
    </source>
</evidence>
<dbReference type="OrthoDB" id="5345392at2759"/>
<dbReference type="GO" id="GO:0005739">
    <property type="term" value="C:mitochondrion"/>
    <property type="evidence" value="ECO:0007669"/>
    <property type="project" value="TreeGrafter"/>
</dbReference>
<dbReference type="EMBL" id="BMAW01098640">
    <property type="protein sequence ID" value="GFS85848.1"/>
    <property type="molecule type" value="Genomic_DNA"/>
</dbReference>
<keyword evidence="8" id="KW-1185">Reference proteome</keyword>
<evidence type="ECO:0000256" key="2">
    <source>
        <dbReference type="ARBA" id="ARBA00006824"/>
    </source>
</evidence>
<reference evidence="7" key="1">
    <citation type="submission" date="2020-08" db="EMBL/GenBank/DDBJ databases">
        <title>Multicomponent nature underlies the extraordinary mechanical properties of spider dragline silk.</title>
        <authorList>
            <person name="Kono N."/>
            <person name="Nakamura H."/>
            <person name="Mori M."/>
            <person name="Yoshida Y."/>
            <person name="Ohtoshi R."/>
            <person name="Malay A.D."/>
            <person name="Moran D.A.P."/>
            <person name="Tomita M."/>
            <person name="Numata K."/>
            <person name="Arakawa K."/>
        </authorList>
    </citation>
    <scope>NUCLEOTIDE SEQUENCE</scope>
</reference>
<accession>A0A8X6T7T1</accession>
<evidence type="ECO:0000256" key="3">
    <source>
        <dbReference type="ARBA" id="ARBA00022692"/>
    </source>
</evidence>
<evidence type="ECO:0000313" key="7">
    <source>
        <dbReference type="EMBL" id="GFS85848.1"/>
    </source>
</evidence>
<dbReference type="InterPro" id="IPR007248">
    <property type="entry name" value="Mpv17_PMP22"/>
</dbReference>
<keyword evidence="4" id="KW-1133">Transmembrane helix</keyword>
<keyword evidence="3" id="KW-0812">Transmembrane</keyword>
<keyword evidence="5" id="KW-0472">Membrane</keyword>
<comment type="caution">
    <text evidence="7">The sequence shown here is derived from an EMBL/GenBank/DDBJ whole genome shotgun (WGS) entry which is preliminary data.</text>
</comment>
<sequence length="222" mass="25717">MLLLFCFQCFIHCCDNILTISIIMAAVLNTFIKKAFQKSTLIGNHLFRKHLLLTNATFSMAMGVAGDLVQQHYEILTDREDSWKAIRTSHMGAAGLTTGVLSHYWYILIDVFIPGSSLRCVVKKVMYDQILFSPVNLTVYFGTVAALEGSWKQLKAELWEKGLKIYTAEWIIWPPAQFINFYLLPLRYRVLFDNFISFGFDIYSPYVKYRCKLKEHDVNEDK</sequence>
<evidence type="ECO:0000313" key="8">
    <source>
        <dbReference type="Proteomes" id="UP000887013"/>
    </source>
</evidence>
<protein>
    <submittedName>
        <fullName evidence="7">Mpv17-like protein 2</fullName>
    </submittedName>
</protein>